<evidence type="ECO:0000256" key="1">
    <source>
        <dbReference type="SAM" id="MobiDB-lite"/>
    </source>
</evidence>
<dbReference type="Proteomes" id="UP000219642">
    <property type="component" value="Unassembled WGS sequence"/>
</dbReference>
<proteinExistence type="predicted"/>
<reference evidence="2 3" key="1">
    <citation type="submission" date="2017-06" db="EMBL/GenBank/DDBJ databases">
        <title>Draft genome sequence of nitrogen-fixing Kosakonia pseudosacchari strain NN143 isolated from sugarcane roots.</title>
        <authorList>
            <person name="Li Y."/>
            <person name="Li S."/>
            <person name="Lin L."/>
            <person name="Wu X."/>
            <person name="Yang L."/>
            <person name="Li Y."/>
            <person name="An Q."/>
        </authorList>
    </citation>
    <scope>NUCLEOTIDE SEQUENCE [LARGE SCALE GENOMIC DNA]</scope>
    <source>
        <strain evidence="2 3">NN143</strain>
    </source>
</reference>
<name>A0ABX4IQ90_9ENTR</name>
<sequence length="125" mass="13967">MREKIPAGMHTCLAGKSVCFDGGYVRLALAAISHSPRQTCAPAHQAIDTRCSHIRALMPGVCKTFHARQQPTLFTLIKRYRQPTQPRLAPKTLLKHYMTGFPDASRAGQRNVDSGSEARRLRYGY</sequence>
<organism evidence="2 3">
    <name type="scientific">Kosakonia pseudosacchari</name>
    <dbReference type="NCBI Taxonomy" id="1646340"/>
    <lineage>
        <taxon>Bacteria</taxon>
        <taxon>Pseudomonadati</taxon>
        <taxon>Pseudomonadota</taxon>
        <taxon>Gammaproteobacteria</taxon>
        <taxon>Enterobacterales</taxon>
        <taxon>Enterobacteriaceae</taxon>
        <taxon>Kosakonia</taxon>
    </lineage>
</organism>
<evidence type="ECO:0000313" key="2">
    <source>
        <dbReference type="EMBL" id="PDO86910.1"/>
    </source>
</evidence>
<evidence type="ECO:0000313" key="3">
    <source>
        <dbReference type="Proteomes" id="UP000219642"/>
    </source>
</evidence>
<gene>
    <name evidence="2" type="ORF">BK796_10720</name>
</gene>
<dbReference type="EMBL" id="NITV01000005">
    <property type="protein sequence ID" value="PDO86910.1"/>
    <property type="molecule type" value="Genomic_DNA"/>
</dbReference>
<accession>A0ABX4IQ90</accession>
<feature type="compositionally biased region" description="Basic and acidic residues" evidence="1">
    <location>
        <begin position="116"/>
        <end position="125"/>
    </location>
</feature>
<keyword evidence="3" id="KW-1185">Reference proteome</keyword>
<protein>
    <submittedName>
        <fullName evidence="2">Uncharacterized protein</fullName>
    </submittedName>
</protein>
<comment type="caution">
    <text evidence="2">The sequence shown here is derived from an EMBL/GenBank/DDBJ whole genome shotgun (WGS) entry which is preliminary data.</text>
</comment>
<feature type="region of interest" description="Disordered" evidence="1">
    <location>
        <begin position="105"/>
        <end position="125"/>
    </location>
</feature>